<feature type="active site" evidence="8">
    <location>
        <position position="266"/>
    </location>
</feature>
<dbReference type="Pfam" id="PF00171">
    <property type="entry name" value="Aldedh"/>
    <property type="match status" value="1"/>
</dbReference>
<dbReference type="AlphaFoldDB" id="A0A1L9V7U3"/>
<comment type="similarity">
    <text evidence="1 9">Belongs to the aldehyde dehydrogenase family.</text>
</comment>
<evidence type="ECO:0000256" key="6">
    <source>
        <dbReference type="ARBA" id="ARBA00044146"/>
    </source>
</evidence>
<evidence type="ECO:0000256" key="2">
    <source>
        <dbReference type="ARBA" id="ARBA00023002"/>
    </source>
</evidence>
<evidence type="ECO:0000313" key="11">
    <source>
        <dbReference type="EMBL" id="OJJ79965.1"/>
    </source>
</evidence>
<dbReference type="GO" id="GO:0005739">
    <property type="term" value="C:mitochondrion"/>
    <property type="evidence" value="ECO:0007669"/>
    <property type="project" value="UniProtKB-ARBA"/>
</dbReference>
<gene>
    <name evidence="11" type="ORF">ASPGLDRAFT_29508</name>
</gene>
<organism evidence="11 12">
    <name type="scientific">Aspergillus glaucus CBS 516.65</name>
    <dbReference type="NCBI Taxonomy" id="1160497"/>
    <lineage>
        <taxon>Eukaryota</taxon>
        <taxon>Fungi</taxon>
        <taxon>Dikarya</taxon>
        <taxon>Ascomycota</taxon>
        <taxon>Pezizomycotina</taxon>
        <taxon>Eurotiomycetes</taxon>
        <taxon>Eurotiomycetidae</taxon>
        <taxon>Eurotiales</taxon>
        <taxon>Aspergillaceae</taxon>
        <taxon>Aspergillus</taxon>
        <taxon>Aspergillus subgen. Aspergillus</taxon>
    </lineage>
</organism>
<dbReference type="GO" id="GO:0004029">
    <property type="term" value="F:aldehyde dehydrogenase (NAD+) activity"/>
    <property type="evidence" value="ECO:0007669"/>
    <property type="project" value="UniProtKB-EC"/>
</dbReference>
<accession>A0A1L9V7U3</accession>
<dbReference type="PANTHER" id="PTHR11699">
    <property type="entry name" value="ALDEHYDE DEHYDROGENASE-RELATED"/>
    <property type="match status" value="1"/>
</dbReference>
<comment type="catalytic activity">
    <reaction evidence="7">
        <text>an aldehyde + NAD(+) + H2O = a carboxylate + NADH + 2 H(+)</text>
        <dbReference type="Rhea" id="RHEA:16185"/>
        <dbReference type="ChEBI" id="CHEBI:15377"/>
        <dbReference type="ChEBI" id="CHEBI:15378"/>
        <dbReference type="ChEBI" id="CHEBI:17478"/>
        <dbReference type="ChEBI" id="CHEBI:29067"/>
        <dbReference type="ChEBI" id="CHEBI:57540"/>
        <dbReference type="ChEBI" id="CHEBI:57945"/>
        <dbReference type="EC" id="1.2.1.3"/>
    </reaction>
</comment>
<evidence type="ECO:0000256" key="3">
    <source>
        <dbReference type="ARBA" id="ARBA00023027"/>
    </source>
</evidence>
<protein>
    <recommendedName>
        <fullName evidence="6">Aldehyde dehydrogenase</fullName>
        <ecNumber evidence="4">1.2.1.3</ecNumber>
    </recommendedName>
</protein>
<dbReference type="GeneID" id="34460122"/>
<feature type="domain" description="Aldehyde dehydrogenase" evidence="10">
    <location>
        <begin position="30"/>
        <end position="489"/>
    </location>
</feature>
<dbReference type="InterPro" id="IPR016163">
    <property type="entry name" value="Ald_DH_C"/>
</dbReference>
<dbReference type="OrthoDB" id="310895at2759"/>
<dbReference type="EMBL" id="KV878914">
    <property type="protein sequence ID" value="OJJ79965.1"/>
    <property type="molecule type" value="Genomic_DNA"/>
</dbReference>
<dbReference type="STRING" id="1160497.A0A1L9V7U3"/>
<evidence type="ECO:0000256" key="8">
    <source>
        <dbReference type="PROSITE-ProRule" id="PRU10007"/>
    </source>
</evidence>
<dbReference type="Gene3D" id="3.40.605.10">
    <property type="entry name" value="Aldehyde Dehydrogenase, Chain A, domain 1"/>
    <property type="match status" value="1"/>
</dbReference>
<evidence type="ECO:0000256" key="5">
    <source>
        <dbReference type="ARBA" id="ARBA00037885"/>
    </source>
</evidence>
<dbReference type="Proteomes" id="UP000184300">
    <property type="component" value="Unassembled WGS sequence"/>
</dbReference>
<comment type="pathway">
    <text evidence="5">Alcohol metabolism; ethanol degradation; acetate from ethanol: step 2/2.</text>
</comment>
<evidence type="ECO:0000256" key="7">
    <source>
        <dbReference type="ARBA" id="ARBA00049194"/>
    </source>
</evidence>
<dbReference type="InterPro" id="IPR029510">
    <property type="entry name" value="Ald_DH_CS_GLU"/>
</dbReference>
<dbReference type="InterPro" id="IPR016161">
    <property type="entry name" value="Ald_DH/histidinol_DH"/>
</dbReference>
<keyword evidence="12" id="KW-1185">Reference proteome</keyword>
<evidence type="ECO:0000259" key="10">
    <source>
        <dbReference type="Pfam" id="PF00171"/>
    </source>
</evidence>
<dbReference type="PROSITE" id="PS00687">
    <property type="entry name" value="ALDEHYDE_DEHYDR_GLU"/>
    <property type="match status" value="1"/>
</dbReference>
<sequence>MATTTAVSLTTPTGLSYQQPTGLFINNEFVAGSGGGTIDVINPATEQKICAVSEARENDVDKAVAVARKALNGSWKLTTPTERSQYLYKLVTLMEESLEKLAAVESMDNGKAINGARGDIEGAIGCLRYYAGWADKIEGRVIDTSPTNFNYTRREPIGVCGQIIPWNFPLMMWAWKIGPAIACGNTVVIKTAEVTPLSALVAAELIVQAGFPPGVINIITGYGNIAGSALSRHMGVDKVAFTGSTAVGRQILKDAASSNLKKVTLELGGKSPNIVFNDANIDQAVPWIHNGIFSNMGQNCCAGSRIYVQSGIYDTFVQKLKENVQQRVIGSPEDEKTAHGAQVSKTQLDRILGYVDSGKKAGAQVEIGGHRVDRPGYFMEPTIFSGVSSDMDIVREEIFGPVGVIAKFDTTEEIVEAANDTAYGLASGIHTENLKTAIEVSNKIKAGTVWVNQYNGVHWQLPFGGFKQSGIGRELGEEALFNYTQTKTVSVNLGTPVV</sequence>
<dbReference type="RefSeq" id="XP_022396663.1">
    <property type="nucleotide sequence ID" value="XM_022543861.1"/>
</dbReference>
<dbReference type="CDD" id="cd07091">
    <property type="entry name" value="ALDH_F1-2_Ald2-like"/>
    <property type="match status" value="1"/>
</dbReference>
<proteinExistence type="inferred from homology"/>
<evidence type="ECO:0000256" key="4">
    <source>
        <dbReference type="ARBA" id="ARBA00024226"/>
    </source>
</evidence>
<dbReference type="GO" id="GO:0019413">
    <property type="term" value="P:acetate biosynthetic process"/>
    <property type="evidence" value="ECO:0007669"/>
    <property type="project" value="UniProtKB-ARBA"/>
</dbReference>
<dbReference type="VEuPathDB" id="FungiDB:ASPGLDRAFT_29508"/>
<evidence type="ECO:0000256" key="1">
    <source>
        <dbReference type="ARBA" id="ARBA00009986"/>
    </source>
</evidence>
<dbReference type="PROSITE" id="PS00070">
    <property type="entry name" value="ALDEHYDE_DEHYDR_CYS"/>
    <property type="match status" value="1"/>
</dbReference>
<dbReference type="FunFam" id="3.40.605.10:FF:000011">
    <property type="entry name" value="ALD5p Mitochondrial aldehyde dehydrogenase"/>
    <property type="match status" value="1"/>
</dbReference>
<dbReference type="InterPro" id="IPR015590">
    <property type="entry name" value="Aldehyde_DH_dom"/>
</dbReference>
<evidence type="ECO:0000313" key="12">
    <source>
        <dbReference type="Proteomes" id="UP000184300"/>
    </source>
</evidence>
<dbReference type="Gene3D" id="3.40.309.10">
    <property type="entry name" value="Aldehyde Dehydrogenase, Chain A, domain 2"/>
    <property type="match status" value="1"/>
</dbReference>
<dbReference type="SUPFAM" id="SSF53720">
    <property type="entry name" value="ALDH-like"/>
    <property type="match status" value="1"/>
</dbReference>
<evidence type="ECO:0000256" key="9">
    <source>
        <dbReference type="RuleBase" id="RU003345"/>
    </source>
</evidence>
<dbReference type="FunFam" id="3.40.605.10:FF:000026">
    <property type="entry name" value="Aldehyde dehydrogenase, putative"/>
    <property type="match status" value="1"/>
</dbReference>
<keyword evidence="2 9" id="KW-0560">Oxidoreductase</keyword>
<dbReference type="EC" id="1.2.1.3" evidence="4"/>
<keyword evidence="3" id="KW-0520">NAD</keyword>
<name>A0A1L9V7U3_ASPGL</name>
<reference evidence="12" key="1">
    <citation type="journal article" date="2017" name="Genome Biol.">
        <title>Comparative genomics reveals high biological diversity and specific adaptations in the industrially and medically important fungal genus Aspergillus.</title>
        <authorList>
            <person name="de Vries R.P."/>
            <person name="Riley R."/>
            <person name="Wiebenga A."/>
            <person name="Aguilar-Osorio G."/>
            <person name="Amillis S."/>
            <person name="Uchima C.A."/>
            <person name="Anderluh G."/>
            <person name="Asadollahi M."/>
            <person name="Askin M."/>
            <person name="Barry K."/>
            <person name="Battaglia E."/>
            <person name="Bayram O."/>
            <person name="Benocci T."/>
            <person name="Braus-Stromeyer S.A."/>
            <person name="Caldana C."/>
            <person name="Canovas D."/>
            <person name="Cerqueira G.C."/>
            <person name="Chen F."/>
            <person name="Chen W."/>
            <person name="Choi C."/>
            <person name="Clum A."/>
            <person name="Dos Santos R.A."/>
            <person name="Damasio A.R."/>
            <person name="Diallinas G."/>
            <person name="Emri T."/>
            <person name="Fekete E."/>
            <person name="Flipphi M."/>
            <person name="Freyberg S."/>
            <person name="Gallo A."/>
            <person name="Gournas C."/>
            <person name="Habgood R."/>
            <person name="Hainaut M."/>
            <person name="Harispe M.L."/>
            <person name="Henrissat B."/>
            <person name="Hilden K.S."/>
            <person name="Hope R."/>
            <person name="Hossain A."/>
            <person name="Karabika E."/>
            <person name="Karaffa L."/>
            <person name="Karanyi Z."/>
            <person name="Krasevec N."/>
            <person name="Kuo A."/>
            <person name="Kusch H."/>
            <person name="LaButti K."/>
            <person name="Lagendijk E.L."/>
            <person name="Lapidus A."/>
            <person name="Levasseur A."/>
            <person name="Lindquist E."/>
            <person name="Lipzen A."/>
            <person name="Logrieco A.F."/>
            <person name="MacCabe A."/>
            <person name="Maekelae M.R."/>
            <person name="Malavazi I."/>
            <person name="Melin P."/>
            <person name="Meyer V."/>
            <person name="Mielnichuk N."/>
            <person name="Miskei M."/>
            <person name="Molnar A.P."/>
            <person name="Mule G."/>
            <person name="Ngan C.Y."/>
            <person name="Orejas M."/>
            <person name="Orosz E."/>
            <person name="Ouedraogo J.P."/>
            <person name="Overkamp K.M."/>
            <person name="Park H.-S."/>
            <person name="Perrone G."/>
            <person name="Piumi F."/>
            <person name="Punt P.J."/>
            <person name="Ram A.F."/>
            <person name="Ramon A."/>
            <person name="Rauscher S."/>
            <person name="Record E."/>
            <person name="Riano-Pachon D.M."/>
            <person name="Robert V."/>
            <person name="Roehrig J."/>
            <person name="Ruller R."/>
            <person name="Salamov A."/>
            <person name="Salih N.S."/>
            <person name="Samson R.A."/>
            <person name="Sandor E."/>
            <person name="Sanguinetti M."/>
            <person name="Schuetze T."/>
            <person name="Sepcic K."/>
            <person name="Shelest E."/>
            <person name="Sherlock G."/>
            <person name="Sophianopoulou V."/>
            <person name="Squina F.M."/>
            <person name="Sun H."/>
            <person name="Susca A."/>
            <person name="Todd R.B."/>
            <person name="Tsang A."/>
            <person name="Unkles S.E."/>
            <person name="van de Wiele N."/>
            <person name="van Rossen-Uffink D."/>
            <person name="Oliveira J.V."/>
            <person name="Vesth T.C."/>
            <person name="Visser J."/>
            <person name="Yu J.-H."/>
            <person name="Zhou M."/>
            <person name="Andersen M.R."/>
            <person name="Archer D.B."/>
            <person name="Baker S.E."/>
            <person name="Benoit I."/>
            <person name="Brakhage A.A."/>
            <person name="Braus G.H."/>
            <person name="Fischer R."/>
            <person name="Frisvad J.C."/>
            <person name="Goldman G.H."/>
            <person name="Houbraken J."/>
            <person name="Oakley B."/>
            <person name="Pocsi I."/>
            <person name="Scazzocchio C."/>
            <person name="Seiboth B."/>
            <person name="vanKuyk P.A."/>
            <person name="Wortman J."/>
            <person name="Dyer P.S."/>
            <person name="Grigoriev I.V."/>
        </authorList>
    </citation>
    <scope>NUCLEOTIDE SEQUENCE [LARGE SCALE GENOMIC DNA]</scope>
    <source>
        <strain evidence="12">CBS 516.65</strain>
    </source>
</reference>
<dbReference type="InterPro" id="IPR016162">
    <property type="entry name" value="Ald_DH_N"/>
</dbReference>
<dbReference type="FunFam" id="3.40.309.10:FF:000001">
    <property type="entry name" value="Mitochondrial aldehyde dehydrogenase 2"/>
    <property type="match status" value="1"/>
</dbReference>
<dbReference type="InterPro" id="IPR016160">
    <property type="entry name" value="Ald_DH_CS_CYS"/>
</dbReference>